<dbReference type="EMBL" id="CM027680">
    <property type="protein sequence ID" value="KAG0548733.1"/>
    <property type="molecule type" value="Genomic_DNA"/>
</dbReference>
<proteinExistence type="predicted"/>
<comment type="caution">
    <text evidence="1">The sequence shown here is derived from an EMBL/GenBank/DDBJ whole genome shotgun (WGS) entry which is preliminary data.</text>
</comment>
<organism evidence="1 2">
    <name type="scientific">Sorghum bicolor</name>
    <name type="common">Sorghum</name>
    <name type="synonym">Sorghum vulgare</name>
    <dbReference type="NCBI Taxonomy" id="4558"/>
    <lineage>
        <taxon>Eukaryota</taxon>
        <taxon>Viridiplantae</taxon>
        <taxon>Streptophyta</taxon>
        <taxon>Embryophyta</taxon>
        <taxon>Tracheophyta</taxon>
        <taxon>Spermatophyta</taxon>
        <taxon>Magnoliopsida</taxon>
        <taxon>Liliopsida</taxon>
        <taxon>Poales</taxon>
        <taxon>Poaceae</taxon>
        <taxon>PACMAD clade</taxon>
        <taxon>Panicoideae</taxon>
        <taxon>Andropogonodae</taxon>
        <taxon>Andropogoneae</taxon>
        <taxon>Sorghinae</taxon>
        <taxon>Sorghum</taxon>
    </lineage>
</organism>
<name>A0A921RZ47_SORBI</name>
<protein>
    <submittedName>
        <fullName evidence="1">Uncharacterized protein</fullName>
    </submittedName>
</protein>
<dbReference type="Proteomes" id="UP000807115">
    <property type="component" value="Chromosome 1"/>
</dbReference>
<gene>
    <name evidence="1" type="ORF">BDA96_01G192500</name>
</gene>
<reference evidence="1" key="1">
    <citation type="journal article" date="2019" name="BMC Genomics">
        <title>A new reference genome for Sorghum bicolor reveals high levels of sequence similarity between sweet and grain genotypes: implications for the genetics of sugar metabolism.</title>
        <authorList>
            <person name="Cooper E.A."/>
            <person name="Brenton Z.W."/>
            <person name="Flinn B.S."/>
            <person name="Jenkins J."/>
            <person name="Shu S."/>
            <person name="Flowers D."/>
            <person name="Luo F."/>
            <person name="Wang Y."/>
            <person name="Xia P."/>
            <person name="Barry K."/>
            <person name="Daum C."/>
            <person name="Lipzen A."/>
            <person name="Yoshinaga Y."/>
            <person name="Schmutz J."/>
            <person name="Saski C."/>
            <person name="Vermerris W."/>
            <person name="Kresovich S."/>
        </authorList>
    </citation>
    <scope>NUCLEOTIDE SEQUENCE</scope>
</reference>
<evidence type="ECO:0000313" key="2">
    <source>
        <dbReference type="Proteomes" id="UP000807115"/>
    </source>
</evidence>
<accession>A0A921RZ47</accession>
<dbReference type="AlphaFoldDB" id="A0A921RZ47"/>
<evidence type="ECO:0000313" key="1">
    <source>
        <dbReference type="EMBL" id="KAG0548733.1"/>
    </source>
</evidence>
<reference evidence="1" key="2">
    <citation type="submission" date="2020-10" db="EMBL/GenBank/DDBJ databases">
        <authorList>
            <person name="Cooper E.A."/>
            <person name="Brenton Z.W."/>
            <person name="Flinn B.S."/>
            <person name="Jenkins J."/>
            <person name="Shu S."/>
            <person name="Flowers D."/>
            <person name="Luo F."/>
            <person name="Wang Y."/>
            <person name="Xia P."/>
            <person name="Barry K."/>
            <person name="Daum C."/>
            <person name="Lipzen A."/>
            <person name="Yoshinaga Y."/>
            <person name="Schmutz J."/>
            <person name="Saski C."/>
            <person name="Vermerris W."/>
            <person name="Kresovich S."/>
        </authorList>
    </citation>
    <scope>NUCLEOTIDE SEQUENCE</scope>
</reference>
<sequence length="125" mass="13659">MPFISVCDMDAPLFPSSPSSHLAEQWLSVCPNPSFALHSSPDLAHADPALAAVDHAPPCLESRRLARLPPSMTTVGTVNCTNNTTSANQHGDLSAWCRPQLRAWCRGMATAGSTRLKRMLYYMLY</sequence>